<keyword evidence="1" id="KW-0732">Signal</keyword>
<reference evidence="2 3" key="1">
    <citation type="submission" date="2024-01" db="EMBL/GenBank/DDBJ databases">
        <title>A telomere-to-telomere, gap-free genome of sweet tea (Lithocarpus litseifolius).</title>
        <authorList>
            <person name="Zhou J."/>
        </authorList>
    </citation>
    <scope>NUCLEOTIDE SEQUENCE [LARGE SCALE GENOMIC DNA]</scope>
    <source>
        <strain evidence="2">Zhou-2022a</strain>
        <tissue evidence="2">Leaf</tissue>
    </source>
</reference>
<feature type="signal peptide" evidence="1">
    <location>
        <begin position="1"/>
        <end position="27"/>
    </location>
</feature>
<evidence type="ECO:0000313" key="2">
    <source>
        <dbReference type="EMBL" id="KAK9984371.1"/>
    </source>
</evidence>
<dbReference type="Proteomes" id="UP001459277">
    <property type="component" value="Unassembled WGS sequence"/>
</dbReference>
<protein>
    <submittedName>
        <fullName evidence="2">Uncharacterized protein</fullName>
    </submittedName>
</protein>
<evidence type="ECO:0000313" key="3">
    <source>
        <dbReference type="Proteomes" id="UP001459277"/>
    </source>
</evidence>
<organism evidence="2 3">
    <name type="scientific">Lithocarpus litseifolius</name>
    <dbReference type="NCBI Taxonomy" id="425828"/>
    <lineage>
        <taxon>Eukaryota</taxon>
        <taxon>Viridiplantae</taxon>
        <taxon>Streptophyta</taxon>
        <taxon>Embryophyta</taxon>
        <taxon>Tracheophyta</taxon>
        <taxon>Spermatophyta</taxon>
        <taxon>Magnoliopsida</taxon>
        <taxon>eudicotyledons</taxon>
        <taxon>Gunneridae</taxon>
        <taxon>Pentapetalae</taxon>
        <taxon>rosids</taxon>
        <taxon>fabids</taxon>
        <taxon>Fagales</taxon>
        <taxon>Fagaceae</taxon>
        <taxon>Lithocarpus</taxon>
    </lineage>
</organism>
<evidence type="ECO:0000256" key="1">
    <source>
        <dbReference type="SAM" id="SignalP"/>
    </source>
</evidence>
<sequence length="151" mass="17207">MASPISCQSILVIPPLVTFLFYHVSNAEDQGWFDEDFLKKFYHESADYDFCSLTLRSDKSHRLIGKTRLQNCQVDFSDAQVKLNAAFVASAAYKYLEGLDFISDEFKKSVECDREYTLNPPKRESPLSDDTLKVQKLINITFVTVGEIMSA</sequence>
<dbReference type="SUPFAM" id="SSF101148">
    <property type="entry name" value="Plant invertase/pectin methylesterase inhibitor"/>
    <property type="match status" value="1"/>
</dbReference>
<gene>
    <name evidence="2" type="ORF">SO802_033896</name>
</gene>
<keyword evidence="3" id="KW-1185">Reference proteome</keyword>
<feature type="chain" id="PRO_5043318298" evidence="1">
    <location>
        <begin position="28"/>
        <end position="151"/>
    </location>
</feature>
<dbReference type="InterPro" id="IPR035513">
    <property type="entry name" value="Invertase/methylesterase_inhib"/>
</dbReference>
<dbReference type="AlphaFoldDB" id="A0AAW2BGG9"/>
<proteinExistence type="predicted"/>
<accession>A0AAW2BGG9</accession>
<comment type="caution">
    <text evidence="2">The sequence shown here is derived from an EMBL/GenBank/DDBJ whole genome shotgun (WGS) entry which is preliminary data.</text>
</comment>
<name>A0AAW2BGG9_9ROSI</name>
<dbReference type="EMBL" id="JAZDWU010000012">
    <property type="protein sequence ID" value="KAK9984371.1"/>
    <property type="molecule type" value="Genomic_DNA"/>
</dbReference>